<dbReference type="InterPro" id="IPR011990">
    <property type="entry name" value="TPR-like_helical_dom_sf"/>
</dbReference>
<keyword evidence="4" id="KW-0949">S-adenosyl-L-methionine</keyword>
<name>A0AA36JMZ4_9DINO</name>
<dbReference type="EMBL" id="CAUJNA010003696">
    <property type="protein sequence ID" value="CAJ1407938.1"/>
    <property type="molecule type" value="Genomic_DNA"/>
</dbReference>
<feature type="compositionally biased region" description="Polar residues" evidence="7">
    <location>
        <begin position="1377"/>
        <end position="1390"/>
    </location>
</feature>
<evidence type="ECO:0000256" key="4">
    <source>
        <dbReference type="ARBA" id="ARBA00022691"/>
    </source>
</evidence>
<keyword evidence="2" id="KW-0489">Methyltransferase</keyword>
<gene>
    <name evidence="8" type="ORF">EVOR1521_LOCUS29517</name>
</gene>
<proteinExistence type="inferred from homology"/>
<dbReference type="Pfam" id="PF01596">
    <property type="entry name" value="Methyltransf_3"/>
    <property type="match status" value="1"/>
</dbReference>
<dbReference type="GO" id="GO:0016206">
    <property type="term" value="F:catechol O-methyltransferase activity"/>
    <property type="evidence" value="ECO:0007669"/>
    <property type="project" value="UniProtKB-EC"/>
</dbReference>
<dbReference type="InterPro" id="IPR002935">
    <property type="entry name" value="SAM_O-MeTrfase"/>
</dbReference>
<evidence type="ECO:0000256" key="5">
    <source>
        <dbReference type="ARBA" id="ARBA00022939"/>
    </source>
</evidence>
<dbReference type="Gene3D" id="3.40.50.150">
    <property type="entry name" value="Vaccinia Virus protein VP39"/>
    <property type="match status" value="1"/>
</dbReference>
<accession>A0AA36JMZ4</accession>
<evidence type="ECO:0000313" key="9">
    <source>
        <dbReference type="Proteomes" id="UP001178507"/>
    </source>
</evidence>
<dbReference type="GO" id="GO:0032259">
    <property type="term" value="P:methylation"/>
    <property type="evidence" value="ECO:0007669"/>
    <property type="project" value="UniProtKB-KW"/>
</dbReference>
<feature type="region of interest" description="Disordered" evidence="7">
    <location>
        <begin position="1374"/>
        <end position="1394"/>
    </location>
</feature>
<evidence type="ECO:0000256" key="2">
    <source>
        <dbReference type="ARBA" id="ARBA00022603"/>
    </source>
</evidence>
<feature type="compositionally biased region" description="Low complexity" evidence="7">
    <location>
        <begin position="1050"/>
        <end position="1062"/>
    </location>
</feature>
<dbReference type="SUPFAM" id="SSF53335">
    <property type="entry name" value="S-adenosyl-L-methionine-dependent methyltransferases"/>
    <property type="match status" value="1"/>
</dbReference>
<organism evidence="8 9">
    <name type="scientific">Effrenium voratum</name>
    <dbReference type="NCBI Taxonomy" id="2562239"/>
    <lineage>
        <taxon>Eukaryota</taxon>
        <taxon>Sar</taxon>
        <taxon>Alveolata</taxon>
        <taxon>Dinophyceae</taxon>
        <taxon>Suessiales</taxon>
        <taxon>Symbiodiniaceae</taxon>
        <taxon>Effrenium</taxon>
    </lineage>
</organism>
<feature type="compositionally biased region" description="Low complexity" evidence="7">
    <location>
        <begin position="687"/>
        <end position="709"/>
    </location>
</feature>
<keyword evidence="9" id="KW-1185">Reference proteome</keyword>
<dbReference type="Proteomes" id="UP001178507">
    <property type="component" value="Unassembled WGS sequence"/>
</dbReference>
<keyword evidence="5" id="KW-0128">Catecholamine metabolism</keyword>
<comment type="similarity">
    <text evidence="6">Belongs to the class I-like SAM-binding methyltransferase superfamily. Cation-dependent O-methyltransferase family.</text>
</comment>
<dbReference type="GO" id="GO:0006584">
    <property type="term" value="P:catecholamine metabolic process"/>
    <property type="evidence" value="ECO:0007669"/>
    <property type="project" value="UniProtKB-KW"/>
</dbReference>
<dbReference type="InterPro" id="IPR029063">
    <property type="entry name" value="SAM-dependent_MTases_sf"/>
</dbReference>
<dbReference type="PANTHER" id="PTHR43836">
    <property type="entry name" value="CATECHOL O-METHYLTRANSFERASE 1-RELATED"/>
    <property type="match status" value="1"/>
</dbReference>
<evidence type="ECO:0000256" key="1">
    <source>
        <dbReference type="ARBA" id="ARBA00012880"/>
    </source>
</evidence>
<protein>
    <recommendedName>
        <fullName evidence="1">catechol O-methyltransferase</fullName>
        <ecNumber evidence="1">2.1.1.6</ecNumber>
    </recommendedName>
</protein>
<feature type="compositionally biased region" description="Acidic residues" evidence="7">
    <location>
        <begin position="954"/>
        <end position="965"/>
    </location>
</feature>
<dbReference type="PANTHER" id="PTHR43836:SF2">
    <property type="entry name" value="CATECHOL O-METHYLTRANSFERASE 1-RELATED"/>
    <property type="match status" value="1"/>
</dbReference>
<dbReference type="Gene3D" id="1.25.40.10">
    <property type="entry name" value="Tetratricopeptide repeat domain"/>
    <property type="match status" value="2"/>
</dbReference>
<sequence length="1486" mass="162173">MGVAVFGTLLAAMEQSKKEPQEVLQLMRRRLLELDIITASHSMSLAYQDGRWHRAVNLYHQLLDDSLRLDSIAASTAASAAAAGHLWRPALQLMRNLAGRLLEVDARQVNVGMAVLGRGQHWDSALNLLDKYPAASRDGTTHNALLAAVAKGVQWLAAVLQLEHLQVRRVRADAYTYSTAISACCDAWREACHVLEMLQAFSEEPPTMAFNAATSACSKGDQWQRCFHLLGLARESARQSEDTQDQGLTPGFNAAIQASARCSNLQAGLQLWNQFADGPRAVNSCSRLLTECEQTGDRGAEEQLLAELKSGWLWAQGDILALLPAQPESGQWQAKLREVSLPAVRPRPRFRVSRRPAGLVGAASSAGFATAPYAKELGLLLHVLQTAEAGSPSSVCSSIESFGSQVLGKARAWLKVAGSSKASILTCAAKGAVPNSRVLEIGTYCGYSALQLAVALPKARIVSVDVDPAHVLIARNVIAFAGLEPPQVVVWTGHSTAVLMRLCSNSTRSSAFGAVFMDQRGSLYHEDLHNLERSGLLRPGAVVIADNVLKPGAPLLLWRLATSPKYSVQQLSVQEFAMPVEDWMAVAVVKDTTPDPIPAKEAVAPESAMELHRQSDEIRARALLPGQGAAGIFVERERHLGDVWQELIGEDWKDAPQVRVKSLIEHAVRATSLTAGALPLPARDRPSASSKPASSASKVPSTLPSTLPPQSKQAFAVDTVQIRGGFHTPELNAVYFLDSSLQIGSRATYWDERRRFFMYYQAALKRWAISVHDAESTGEDMLENAKRGGLCGFAFEVDKSSNQWMEHCEGKWINVKIDIQKLCTGRRASVTQDINKSLLTSSTPRVPETPETRDTSREVTFAMPLKAASALVPAAPAASVAPAAPVAPGATVAAPARASVAPVTAPSAAAPVVASPPAPKTDSPMVAQLVLAEAETTAPDMRQGHEEKNLQAEQEAEGGEDELSTDPEVKVEKDKKERKKDKDSKKAKKLEKQERARRKENKLKEKLRQEMLAARANKSKVRGEHVSKKQSASPKKRHEADKAKRRRVEASAAEKPAAKGAPRSGKESQRQTADSPETAMVPWQPSREDAVPLGPAVAVNPFWSEKAKEEAQLKALRPKDLPEVEEEQGSLVSPGALPVGSIYSAEIPAGGLDELLGAFKQVITQNQALWQEMKSLKEQVREGGGSKAMKVVICWVFREEVALADLWCCEHDKEDLEIRAGTKPQRRWREPMVVHRPEEDLGSVEQMMVLEGFILNNLEGENLVVEVRIAEVGKDQEILLKERYYLAMETGGSLDVRMRVFGVRASHRGTKEVGLVRLVVMQISIYPAEGFMEGGPIALVDPEVPVEPRDGDGGAKNFSENDVKGQAVRKVEVDASAPTTGAGKTSQSDGSDGEAVRGLIQEAAGLLKSLRGPELRRIQVSSLERYPSYWAWDEWKRFKKAYKMKEYHFDQGPFGHAKTKPTTIGTNMEMLEQLDGVLVEETYRRR</sequence>
<feature type="region of interest" description="Disordered" evidence="7">
    <location>
        <begin position="938"/>
        <end position="1082"/>
    </location>
</feature>
<feature type="compositionally biased region" description="Basic and acidic residues" evidence="7">
    <location>
        <begin position="967"/>
        <end position="994"/>
    </location>
</feature>
<evidence type="ECO:0000313" key="8">
    <source>
        <dbReference type="EMBL" id="CAJ1407938.1"/>
    </source>
</evidence>
<evidence type="ECO:0000256" key="6">
    <source>
        <dbReference type="ARBA" id="ARBA00023453"/>
    </source>
</evidence>
<evidence type="ECO:0000256" key="3">
    <source>
        <dbReference type="ARBA" id="ARBA00022679"/>
    </source>
</evidence>
<evidence type="ECO:0000256" key="7">
    <source>
        <dbReference type="SAM" id="MobiDB-lite"/>
    </source>
</evidence>
<dbReference type="CDD" id="cd02440">
    <property type="entry name" value="AdoMet_MTases"/>
    <property type="match status" value="1"/>
</dbReference>
<keyword evidence="3" id="KW-0808">Transferase</keyword>
<dbReference type="PROSITE" id="PS51682">
    <property type="entry name" value="SAM_OMT_I"/>
    <property type="match status" value="1"/>
</dbReference>
<feature type="region of interest" description="Disordered" evidence="7">
    <location>
        <begin position="678"/>
        <end position="710"/>
    </location>
</feature>
<comment type="caution">
    <text evidence="8">The sequence shown here is derived from an EMBL/GenBank/DDBJ whole genome shotgun (WGS) entry which is preliminary data.</text>
</comment>
<dbReference type="EC" id="2.1.1.6" evidence="1"/>
<reference evidence="8" key="1">
    <citation type="submission" date="2023-08" db="EMBL/GenBank/DDBJ databases">
        <authorList>
            <person name="Chen Y."/>
            <person name="Shah S."/>
            <person name="Dougan E. K."/>
            <person name="Thang M."/>
            <person name="Chan C."/>
        </authorList>
    </citation>
    <scope>NUCLEOTIDE SEQUENCE</scope>
</reference>